<dbReference type="Proteomes" id="UP000014115">
    <property type="component" value="Unassembled WGS sequence"/>
</dbReference>
<dbReference type="EMBL" id="AMRG01000066">
    <property type="protein sequence ID" value="EKE76433.1"/>
    <property type="molecule type" value="Genomic_DNA"/>
</dbReference>
<dbReference type="InterPro" id="IPR021027">
    <property type="entry name" value="Transposase_put_HTH"/>
</dbReference>
<feature type="non-terminal residue" evidence="2">
    <location>
        <position position="1"/>
    </location>
</feature>
<feature type="non-terminal residue" evidence="2">
    <location>
        <position position="106"/>
    </location>
</feature>
<evidence type="ECO:0000313" key="2">
    <source>
        <dbReference type="EMBL" id="EKE76433.1"/>
    </source>
</evidence>
<evidence type="ECO:0000313" key="3">
    <source>
        <dbReference type="Proteomes" id="UP000014115"/>
    </source>
</evidence>
<reference evidence="2 3" key="1">
    <citation type="journal article" date="2012" name="J. Bacteriol.">
        <title>Genome Sequence of Idiomarina xiamenensis Type Strain 10-D-4.</title>
        <authorList>
            <person name="Lai Q."/>
            <person name="Wang L."/>
            <person name="Wang W."/>
            <person name="Shao Z."/>
        </authorList>
    </citation>
    <scope>NUCLEOTIDE SEQUENCE [LARGE SCALE GENOMIC DNA]</scope>
    <source>
        <strain evidence="2 3">10-D-4</strain>
    </source>
</reference>
<feature type="domain" description="Transposase putative helix-turn-helix" evidence="1">
    <location>
        <begin position="1"/>
        <end position="35"/>
    </location>
</feature>
<proteinExistence type="predicted"/>
<name>K2JM77_9GAMM</name>
<protein>
    <submittedName>
        <fullName evidence="2">Transposase B</fullName>
    </submittedName>
</protein>
<sequence length="106" mass="12561">NAAQEILLAKHFGCVRVVYNHFLNERIEQYKKDKKSDNYHAQALALTQLKKKEDRTWLKEVNSQTLQFALKSLDTAFVNFFKNRSEFPRFKSKRHKNTFTVPQSGR</sequence>
<evidence type="ECO:0000259" key="1">
    <source>
        <dbReference type="Pfam" id="PF12323"/>
    </source>
</evidence>
<dbReference type="Pfam" id="PF12323">
    <property type="entry name" value="HTH_OrfB_IS605"/>
    <property type="match status" value="1"/>
</dbReference>
<comment type="caution">
    <text evidence="2">The sequence shown here is derived from an EMBL/GenBank/DDBJ whole genome shotgun (WGS) entry which is preliminary data.</text>
</comment>
<gene>
    <name evidence="2" type="ORF">A10D4_13578</name>
</gene>
<accession>K2JM77</accession>
<dbReference type="eggNOG" id="COG0675">
    <property type="taxonomic scope" value="Bacteria"/>
</dbReference>
<dbReference type="OrthoDB" id="6917293at2"/>
<organism evidence="2 3">
    <name type="scientific">Idiomarina xiamenensis 10-D-4</name>
    <dbReference type="NCBI Taxonomy" id="740709"/>
    <lineage>
        <taxon>Bacteria</taxon>
        <taxon>Pseudomonadati</taxon>
        <taxon>Pseudomonadota</taxon>
        <taxon>Gammaproteobacteria</taxon>
        <taxon>Alteromonadales</taxon>
        <taxon>Idiomarinaceae</taxon>
        <taxon>Idiomarina</taxon>
    </lineage>
</organism>
<keyword evidence="3" id="KW-1185">Reference proteome</keyword>
<dbReference type="RefSeq" id="WP_008490201.1">
    <property type="nucleotide sequence ID" value="NZ_AMRG01000066.1"/>
</dbReference>
<dbReference type="AlphaFoldDB" id="K2JM77"/>